<dbReference type="PANTHER" id="PTHR30368">
    <property type="entry name" value="SULFATE-BINDING PROTEIN"/>
    <property type="match status" value="1"/>
</dbReference>
<comment type="caution">
    <text evidence="7">The sequence shown here is derived from an EMBL/GenBank/DDBJ whole genome shotgun (WGS) entry which is preliminary data.</text>
</comment>
<protein>
    <submittedName>
        <fullName evidence="7">Sulfate starvation-induced protein 2</fullName>
    </submittedName>
    <submittedName>
        <fullName evidence="8">Sulfate transport system substrate-binding protein</fullName>
    </submittedName>
</protein>
<dbReference type="PROSITE" id="PS51257">
    <property type="entry name" value="PROKAR_LIPOPROTEIN"/>
    <property type="match status" value="1"/>
</dbReference>
<dbReference type="SUPFAM" id="SSF53850">
    <property type="entry name" value="Periplasmic binding protein-like II"/>
    <property type="match status" value="1"/>
</dbReference>
<dbReference type="GO" id="GO:1902358">
    <property type="term" value="P:sulfate transmembrane transport"/>
    <property type="evidence" value="ECO:0007669"/>
    <property type="project" value="InterPro"/>
</dbReference>
<keyword evidence="10" id="KW-1185">Reference proteome</keyword>
<dbReference type="OrthoDB" id="9802127at2"/>
<dbReference type="EMBL" id="UGNP01000001">
    <property type="protein sequence ID" value="STX08903.1"/>
    <property type="molecule type" value="Genomic_DNA"/>
</dbReference>
<evidence type="ECO:0000313" key="10">
    <source>
        <dbReference type="Proteomes" id="UP000294641"/>
    </source>
</evidence>
<dbReference type="GO" id="GO:0140104">
    <property type="term" value="F:molecular carrier activity"/>
    <property type="evidence" value="ECO:0007669"/>
    <property type="project" value="InterPro"/>
</dbReference>
<dbReference type="GO" id="GO:0042597">
    <property type="term" value="C:periplasmic space"/>
    <property type="evidence" value="ECO:0007669"/>
    <property type="project" value="UniProtKB-SubCell"/>
</dbReference>
<name>A0A8B4Q7W3_9BACL</name>
<feature type="chain" id="PRO_5038400914" evidence="6">
    <location>
        <begin position="25"/>
        <end position="335"/>
    </location>
</feature>
<comment type="subcellular location">
    <subcellularLocation>
        <location evidence="1">Periplasm</location>
    </subcellularLocation>
</comment>
<dbReference type="InterPro" id="IPR005669">
    <property type="entry name" value="Thiosulph/SO4-bd"/>
</dbReference>
<accession>A0A8B4Q7W3</accession>
<dbReference type="CDD" id="cd01005">
    <property type="entry name" value="PBP2_CysP"/>
    <property type="match status" value="1"/>
</dbReference>
<dbReference type="Proteomes" id="UP000294641">
    <property type="component" value="Unassembled WGS sequence"/>
</dbReference>
<evidence type="ECO:0000256" key="5">
    <source>
        <dbReference type="ARBA" id="ARBA00022764"/>
    </source>
</evidence>
<dbReference type="NCBIfam" id="NF008106">
    <property type="entry name" value="PRK10852.1"/>
    <property type="match status" value="1"/>
</dbReference>
<gene>
    <name evidence="7" type="primary">sbp</name>
    <name evidence="8" type="ORF">DFR61_1346</name>
    <name evidence="7" type="ORF">NCTC10597_00571</name>
</gene>
<evidence type="ECO:0000256" key="4">
    <source>
        <dbReference type="ARBA" id="ARBA00022729"/>
    </source>
</evidence>
<dbReference type="AlphaFoldDB" id="A0A8B4Q7W3"/>
<dbReference type="NCBIfam" id="TIGR00971">
    <property type="entry name" value="3a0106s03"/>
    <property type="match status" value="1"/>
</dbReference>
<dbReference type="InterPro" id="IPR034408">
    <property type="entry name" value="Sulphate/thiosulphate_BS"/>
</dbReference>
<dbReference type="Gene3D" id="3.40.190.10">
    <property type="entry name" value="Periplasmic binding protein-like II"/>
    <property type="match status" value="2"/>
</dbReference>
<dbReference type="Proteomes" id="UP000254330">
    <property type="component" value="Unassembled WGS sequence"/>
</dbReference>
<dbReference type="NCBIfam" id="NF008022">
    <property type="entry name" value="PRK10752.1"/>
    <property type="match status" value="1"/>
</dbReference>
<dbReference type="GO" id="GO:1901681">
    <property type="term" value="F:sulfur compound binding"/>
    <property type="evidence" value="ECO:0007669"/>
    <property type="project" value="InterPro"/>
</dbReference>
<organism evidence="7 9">
    <name type="scientific">Kurthia zopfii</name>
    <dbReference type="NCBI Taxonomy" id="1650"/>
    <lineage>
        <taxon>Bacteria</taxon>
        <taxon>Bacillati</taxon>
        <taxon>Bacillota</taxon>
        <taxon>Bacilli</taxon>
        <taxon>Bacillales</taxon>
        <taxon>Caryophanaceae</taxon>
        <taxon>Kurthia</taxon>
    </lineage>
</organism>
<evidence type="ECO:0000313" key="8">
    <source>
        <dbReference type="EMBL" id="TDR34927.1"/>
    </source>
</evidence>
<proteinExistence type="inferred from homology"/>
<keyword evidence="4 6" id="KW-0732">Signal</keyword>
<reference evidence="7 9" key="1">
    <citation type="submission" date="2018-06" db="EMBL/GenBank/DDBJ databases">
        <authorList>
            <consortium name="Pathogen Informatics"/>
            <person name="Doyle S."/>
        </authorList>
    </citation>
    <scope>NUCLEOTIDE SEQUENCE [LARGE SCALE GENOMIC DNA]</scope>
    <source>
        <strain evidence="7 9">NCTC10597</strain>
    </source>
</reference>
<evidence type="ECO:0000256" key="1">
    <source>
        <dbReference type="ARBA" id="ARBA00004418"/>
    </source>
</evidence>
<dbReference type="PROSITE" id="PS00757">
    <property type="entry name" value="PROK_SULFATE_BIND_2"/>
    <property type="match status" value="1"/>
</dbReference>
<dbReference type="RefSeq" id="WP_109350001.1">
    <property type="nucleotide sequence ID" value="NZ_BJUE01000031.1"/>
</dbReference>
<evidence type="ECO:0000256" key="2">
    <source>
        <dbReference type="ARBA" id="ARBA00006099"/>
    </source>
</evidence>
<evidence type="ECO:0000256" key="6">
    <source>
        <dbReference type="SAM" id="SignalP"/>
    </source>
</evidence>
<sequence>MFKKSFIVCSSLLLLAGCSSSKNSAEEVQLLNVSYDPTRELYEDINQSFSHKWYEETGQKVKIQQSHGGSGKQGRAIIDGIRADVATLALAYDIDEISKHRSLIPKDWQSKKANHSAPYTSTIVFLVRKGNPKKIIDWSDLIRSDVSVITPNPKTSGGARWNYLAALSYAKEQHLDEFDFMKKLYKNVEILDSGARGSTTTFAEREIGDVLITWENEAYLTLEEMRDKGFEIITPSISILAEPPVTVIQKNSEKRGTTKVANAYLDFLYTMEGQNIIAENHYRPRNKEILKSYRSQFPQLHLKTIDDFGGWQKAQEAYFADQAQFDQLYEQGGKP</sequence>
<dbReference type="Pfam" id="PF13531">
    <property type="entry name" value="SBP_bac_11"/>
    <property type="match status" value="1"/>
</dbReference>
<comment type="similarity">
    <text evidence="2">Belongs to the prokaryotic sulfate-binding protein family.</text>
</comment>
<evidence type="ECO:0000313" key="7">
    <source>
        <dbReference type="EMBL" id="STX08903.1"/>
    </source>
</evidence>
<dbReference type="PANTHER" id="PTHR30368:SF2">
    <property type="entry name" value="SULFATE-BINDING PROTEIN"/>
    <property type="match status" value="1"/>
</dbReference>
<reference evidence="8 10" key="2">
    <citation type="submission" date="2019-03" db="EMBL/GenBank/DDBJ databases">
        <title>Genomic Encyclopedia of Type Strains, Phase IV (KMG-IV): sequencing the most valuable type-strain genomes for metagenomic binning, comparative biology and taxonomic classification.</title>
        <authorList>
            <person name="Goeker M."/>
        </authorList>
    </citation>
    <scope>NUCLEOTIDE SEQUENCE [LARGE SCALE GENOMIC DNA]</scope>
    <source>
        <strain evidence="8 10">DSM 20580</strain>
    </source>
</reference>
<keyword evidence="3" id="KW-0813">Transport</keyword>
<keyword evidence="5" id="KW-0574">Periplasm</keyword>
<evidence type="ECO:0000256" key="3">
    <source>
        <dbReference type="ARBA" id="ARBA00022448"/>
    </source>
</evidence>
<evidence type="ECO:0000313" key="9">
    <source>
        <dbReference type="Proteomes" id="UP000254330"/>
    </source>
</evidence>
<dbReference type="EMBL" id="SNZG01000034">
    <property type="protein sequence ID" value="TDR34927.1"/>
    <property type="molecule type" value="Genomic_DNA"/>
</dbReference>
<feature type="signal peptide" evidence="6">
    <location>
        <begin position="1"/>
        <end position="24"/>
    </location>
</feature>